<keyword evidence="2" id="KW-1185">Reference proteome</keyword>
<evidence type="ECO:0000313" key="2">
    <source>
        <dbReference type="Proteomes" id="UP001165780"/>
    </source>
</evidence>
<feature type="compositionally biased region" description="Low complexity" evidence="1">
    <location>
        <begin position="221"/>
        <end position="247"/>
    </location>
</feature>
<feature type="compositionally biased region" description="Basic residues" evidence="1">
    <location>
        <begin position="429"/>
        <end position="452"/>
    </location>
</feature>
<feature type="compositionally biased region" description="Low complexity" evidence="1">
    <location>
        <begin position="73"/>
        <end position="98"/>
    </location>
</feature>
<feature type="compositionally biased region" description="Pro residues" evidence="1">
    <location>
        <begin position="206"/>
        <end position="220"/>
    </location>
</feature>
<feature type="compositionally biased region" description="Pro residues" evidence="1">
    <location>
        <begin position="58"/>
        <end position="68"/>
    </location>
</feature>
<sequence length="463" mass="48394">MGRDPEPGAPGRRAGQLRRRSGGAAGSAALPGRREGGAAPLPGRRRRPEAGLSSPRSPTGPPPTPPAQIQPNASRAPASGPRSAGQEPREALAAPRARVGPRRRRSQRRPQKRHGKQQPSPEMATRGVSASPQKGPGRPGARGPGTPAHTHTPTHIHNNACDATPGGDLPPLRPRRSRHLQKSLGRAPRHPLGRGPGRRARGAARPSPPERWAPGPPLPSAPARRAPRNSRPANFKGPPAHQSARAARPPRPRHSPLIRARAPRRDLAGAPGRAPAPAPGSARSGGPGPPRAGPGVGEHRESRGRGGGCGETTIPGLEQDPPGGRVKRRAPPPLLCKRPEWASAPAAAAPGPSGPRPARLSTQVLFPAVTPRTKCPPGASNKNCAVDLTVHFKGASRAHGPEREVRAGRAPGRPPVPLPPLPRAVRLAPPHRARARPGRTPSRPRRPRRGSARPRPPSKGGFL</sequence>
<dbReference type="AlphaFoldDB" id="A0A9W2UP06"/>
<reference evidence="3" key="1">
    <citation type="submission" date="2025-08" db="UniProtKB">
        <authorList>
            <consortium name="RefSeq"/>
        </authorList>
    </citation>
    <scope>IDENTIFICATION</scope>
    <source>
        <tissue evidence="3">Whole blood</tissue>
    </source>
</reference>
<feature type="region of interest" description="Disordered" evidence="1">
    <location>
        <begin position="1"/>
        <end position="362"/>
    </location>
</feature>
<gene>
    <name evidence="3" type="primary">LOC109277161</name>
</gene>
<feature type="compositionally biased region" description="Low complexity" evidence="1">
    <location>
        <begin position="268"/>
        <end position="284"/>
    </location>
</feature>
<organism evidence="2 3">
    <name type="scientific">Panthera pardus</name>
    <name type="common">Leopard</name>
    <name type="synonym">Felis pardus</name>
    <dbReference type="NCBI Taxonomy" id="9691"/>
    <lineage>
        <taxon>Eukaryota</taxon>
        <taxon>Metazoa</taxon>
        <taxon>Chordata</taxon>
        <taxon>Craniata</taxon>
        <taxon>Vertebrata</taxon>
        <taxon>Euteleostomi</taxon>
        <taxon>Mammalia</taxon>
        <taxon>Eutheria</taxon>
        <taxon>Laurasiatheria</taxon>
        <taxon>Carnivora</taxon>
        <taxon>Feliformia</taxon>
        <taxon>Felidae</taxon>
        <taxon>Pantherinae</taxon>
        <taxon>Panthera</taxon>
    </lineage>
</organism>
<name>A0A9W2UP06_PANPR</name>
<dbReference type="GeneID" id="109277161"/>
<dbReference type="RefSeq" id="XP_053748188.1">
    <property type="nucleotide sequence ID" value="XM_053892213.1"/>
</dbReference>
<feature type="compositionally biased region" description="Pro residues" evidence="1">
    <location>
        <begin position="412"/>
        <end position="422"/>
    </location>
</feature>
<evidence type="ECO:0000256" key="1">
    <source>
        <dbReference type="SAM" id="MobiDB-lite"/>
    </source>
</evidence>
<feature type="compositionally biased region" description="Low complexity" evidence="1">
    <location>
        <begin position="26"/>
        <end position="42"/>
    </location>
</feature>
<feature type="region of interest" description="Disordered" evidence="1">
    <location>
        <begin position="394"/>
        <end position="463"/>
    </location>
</feature>
<protein>
    <submittedName>
        <fullName evidence="3">Translation initiation factor IF-2-like</fullName>
    </submittedName>
</protein>
<feature type="compositionally biased region" description="Basic residues" evidence="1">
    <location>
        <begin position="99"/>
        <end position="116"/>
    </location>
</feature>
<feature type="compositionally biased region" description="Low complexity" evidence="1">
    <location>
        <begin position="342"/>
        <end position="359"/>
    </location>
</feature>
<proteinExistence type="predicted"/>
<dbReference type="Proteomes" id="UP001165780">
    <property type="component" value="Unplaced"/>
</dbReference>
<feature type="compositionally biased region" description="Basic residues" evidence="1">
    <location>
        <begin position="173"/>
        <end position="202"/>
    </location>
</feature>
<evidence type="ECO:0000313" key="3">
    <source>
        <dbReference type="RefSeq" id="XP_053748188.1"/>
    </source>
</evidence>
<feature type="compositionally biased region" description="Low complexity" evidence="1">
    <location>
        <begin position="144"/>
        <end position="160"/>
    </location>
</feature>
<accession>A0A9W2UP06</accession>